<reference evidence="1" key="1">
    <citation type="submission" date="2023-03" db="EMBL/GenBank/DDBJ databases">
        <title>Massive genome expansion in bonnet fungi (Mycena s.s.) driven by repeated elements and novel gene families across ecological guilds.</title>
        <authorList>
            <consortium name="Lawrence Berkeley National Laboratory"/>
            <person name="Harder C.B."/>
            <person name="Miyauchi S."/>
            <person name="Viragh M."/>
            <person name="Kuo A."/>
            <person name="Thoen E."/>
            <person name="Andreopoulos B."/>
            <person name="Lu D."/>
            <person name="Skrede I."/>
            <person name="Drula E."/>
            <person name="Henrissat B."/>
            <person name="Morin E."/>
            <person name="Kohler A."/>
            <person name="Barry K."/>
            <person name="LaButti K."/>
            <person name="Morin E."/>
            <person name="Salamov A."/>
            <person name="Lipzen A."/>
            <person name="Mereny Z."/>
            <person name="Hegedus B."/>
            <person name="Baldrian P."/>
            <person name="Stursova M."/>
            <person name="Weitz H."/>
            <person name="Taylor A."/>
            <person name="Grigoriev I.V."/>
            <person name="Nagy L.G."/>
            <person name="Martin F."/>
            <person name="Kauserud H."/>
        </authorList>
    </citation>
    <scope>NUCLEOTIDE SEQUENCE</scope>
    <source>
        <strain evidence="1">CBHHK067</strain>
    </source>
</reference>
<evidence type="ECO:0000313" key="1">
    <source>
        <dbReference type="EMBL" id="KAJ7672014.1"/>
    </source>
</evidence>
<name>A0AAD7D0H2_MYCRO</name>
<dbReference type="AlphaFoldDB" id="A0AAD7D0H2"/>
<dbReference type="Proteomes" id="UP001221757">
    <property type="component" value="Unassembled WGS sequence"/>
</dbReference>
<keyword evidence="2" id="KW-1185">Reference proteome</keyword>
<dbReference type="EMBL" id="JARKIE010000169">
    <property type="protein sequence ID" value="KAJ7672014.1"/>
    <property type="molecule type" value="Genomic_DNA"/>
</dbReference>
<comment type="caution">
    <text evidence="1">The sequence shown here is derived from an EMBL/GenBank/DDBJ whole genome shotgun (WGS) entry which is preliminary data.</text>
</comment>
<proteinExistence type="predicted"/>
<sequence>MALRRDAARKVNTVDNCWVWILSVHRRVKPTGSAETVRPFQPDLLAIGRENALRLKLDRAPHNMKPGLTLKELEIGGLVQMSIHIWANKEKQFVSPLARICEVVGVRSGITCDRRVTVSTETGPNTTQSMLRISKSATTDSLS</sequence>
<evidence type="ECO:0000313" key="2">
    <source>
        <dbReference type="Proteomes" id="UP001221757"/>
    </source>
</evidence>
<gene>
    <name evidence="1" type="ORF">B0H17DRAFT_1141302</name>
</gene>
<organism evidence="1 2">
    <name type="scientific">Mycena rosella</name>
    <name type="common">Pink bonnet</name>
    <name type="synonym">Agaricus rosellus</name>
    <dbReference type="NCBI Taxonomy" id="1033263"/>
    <lineage>
        <taxon>Eukaryota</taxon>
        <taxon>Fungi</taxon>
        <taxon>Dikarya</taxon>
        <taxon>Basidiomycota</taxon>
        <taxon>Agaricomycotina</taxon>
        <taxon>Agaricomycetes</taxon>
        <taxon>Agaricomycetidae</taxon>
        <taxon>Agaricales</taxon>
        <taxon>Marasmiineae</taxon>
        <taxon>Mycenaceae</taxon>
        <taxon>Mycena</taxon>
    </lineage>
</organism>
<accession>A0AAD7D0H2</accession>
<protein>
    <submittedName>
        <fullName evidence="1">Uncharacterized protein</fullName>
    </submittedName>
</protein>